<evidence type="ECO:0000256" key="4">
    <source>
        <dbReference type="ARBA" id="ARBA00022692"/>
    </source>
</evidence>
<dbReference type="GeneID" id="25399509"/>
<comment type="subcellular location">
    <subcellularLocation>
        <location evidence="1">Cell membrane</location>
        <topology evidence="1">Multi-pass membrane protein</topology>
    </subcellularLocation>
</comment>
<dbReference type="GO" id="GO:0006508">
    <property type="term" value="P:proteolysis"/>
    <property type="evidence" value="ECO:0007669"/>
    <property type="project" value="UniProtKB-KW"/>
</dbReference>
<dbReference type="GO" id="GO:0008233">
    <property type="term" value="F:peptidase activity"/>
    <property type="evidence" value="ECO:0007669"/>
    <property type="project" value="UniProtKB-KW"/>
</dbReference>
<evidence type="ECO:0000256" key="2">
    <source>
        <dbReference type="ARBA" id="ARBA00022475"/>
    </source>
</evidence>
<dbReference type="STRING" id="2162.BRM9_0995"/>
<keyword evidence="3" id="KW-0645">Protease</keyword>
<evidence type="ECO:0000256" key="8">
    <source>
        <dbReference type="SAM" id="Phobius"/>
    </source>
</evidence>
<feature type="transmembrane region" description="Helical" evidence="8">
    <location>
        <begin position="234"/>
        <end position="258"/>
    </location>
</feature>
<name>A0A089ZAI1_METFO</name>
<gene>
    <name evidence="9" type="ORF">BRM9_0995</name>
</gene>
<dbReference type="AlphaFoldDB" id="A0A089ZAI1"/>
<feature type="transmembrane region" description="Helical" evidence="8">
    <location>
        <begin position="270"/>
        <end position="296"/>
    </location>
</feature>
<dbReference type="Pfam" id="PF09721">
    <property type="entry name" value="Exosortase_EpsH"/>
    <property type="match status" value="1"/>
</dbReference>
<accession>A0A089ZAI1</accession>
<evidence type="ECO:0000313" key="9">
    <source>
        <dbReference type="EMBL" id="AIS31811.1"/>
    </source>
</evidence>
<dbReference type="NCBIfam" id="TIGR04178">
    <property type="entry name" value="exo_archaeo"/>
    <property type="match status" value="1"/>
</dbReference>
<feature type="transmembrane region" description="Helical" evidence="8">
    <location>
        <begin position="302"/>
        <end position="325"/>
    </location>
</feature>
<feature type="transmembrane region" description="Helical" evidence="8">
    <location>
        <begin position="172"/>
        <end position="192"/>
    </location>
</feature>
<evidence type="ECO:0000256" key="7">
    <source>
        <dbReference type="ARBA" id="ARBA00023136"/>
    </source>
</evidence>
<protein>
    <submittedName>
        <fullName evidence="9">Exosortase family protein</fullName>
    </submittedName>
</protein>
<evidence type="ECO:0000256" key="6">
    <source>
        <dbReference type="ARBA" id="ARBA00022989"/>
    </source>
</evidence>
<dbReference type="GO" id="GO:0005886">
    <property type="term" value="C:plasma membrane"/>
    <property type="evidence" value="ECO:0007669"/>
    <property type="project" value="UniProtKB-SubCell"/>
</dbReference>
<dbReference type="Proteomes" id="UP000029661">
    <property type="component" value="Chromosome"/>
</dbReference>
<dbReference type="KEGG" id="mfc:BRM9_0995"/>
<dbReference type="InterPro" id="IPR026392">
    <property type="entry name" value="Exo/Archaeosortase_dom"/>
</dbReference>
<evidence type="ECO:0000256" key="1">
    <source>
        <dbReference type="ARBA" id="ARBA00004651"/>
    </source>
</evidence>
<feature type="transmembrane region" description="Helical" evidence="8">
    <location>
        <begin position="147"/>
        <end position="165"/>
    </location>
</feature>
<evidence type="ECO:0000256" key="3">
    <source>
        <dbReference type="ARBA" id="ARBA00022670"/>
    </source>
</evidence>
<keyword evidence="2" id="KW-1003">Cell membrane</keyword>
<keyword evidence="4 8" id="KW-0812">Transmembrane</keyword>
<proteinExistence type="predicted"/>
<keyword evidence="7 8" id="KW-0472">Membrane</keyword>
<keyword evidence="5" id="KW-0378">Hydrolase</keyword>
<evidence type="ECO:0000313" key="10">
    <source>
        <dbReference type="Proteomes" id="UP000029661"/>
    </source>
</evidence>
<dbReference type="InterPro" id="IPR019127">
    <property type="entry name" value="Exosortase"/>
</dbReference>
<keyword evidence="6 8" id="KW-1133">Transmembrane helix</keyword>
<dbReference type="RefSeq" id="WP_156104951.1">
    <property type="nucleotide sequence ID" value="NZ_CP006933.1"/>
</dbReference>
<dbReference type="OrthoDB" id="376994at2157"/>
<reference evidence="9 10" key="1">
    <citation type="submission" date="2013-12" db="EMBL/GenBank/DDBJ databases">
        <title>The complete genome sequence of Methanobacterium sp. BRM9.</title>
        <authorList>
            <consortium name="Pastoral Greenhouse Gas Research Consortium"/>
            <person name="Kelly W.J."/>
            <person name="Leahy S.C."/>
            <person name="Perry R."/>
            <person name="Li D."/>
            <person name="Altermann E."/>
            <person name="Lambie S.C."/>
            <person name="Attwood G.T."/>
        </authorList>
    </citation>
    <scope>NUCLEOTIDE SEQUENCE [LARGE SCALE GENOMIC DNA]</scope>
    <source>
        <strain evidence="9 10">BRM9</strain>
    </source>
</reference>
<evidence type="ECO:0000256" key="5">
    <source>
        <dbReference type="ARBA" id="ARBA00022801"/>
    </source>
</evidence>
<dbReference type="EMBL" id="CP006933">
    <property type="protein sequence ID" value="AIS31811.1"/>
    <property type="molecule type" value="Genomic_DNA"/>
</dbReference>
<sequence>MYKRLPIIILMAAVISILMVAPTFAGEYGGSITSLHPDKASYPNPGETITITSQGILTDTKGHGKTLSGSQIVYQITDGSGNVVATHTSTLGNMVEGDTFTDTWQTTNTNFPVEGSYTVSATWYDGSNHSPGHVIDSRSTTFTSIPAPWIIVAIAGLAMTIAALARKKRWWLSYYLVGSVAVVAALMSFFVLTGYDSYVMSIEAQSMAFVASALGMPAQYLSPNAFLFPDPTGWSIFGIGLECSSIIEISVFIALLLFYPSYSWKRKLKYATIGAVATYLANIIRILSIVLIVSVFGKTSIYLAHAIVGKIIFFVLIVILYWYLLTKPTMGQVRKNIKSGKF</sequence>
<organism evidence="9 10">
    <name type="scientific">Methanobacterium formicicum</name>
    <dbReference type="NCBI Taxonomy" id="2162"/>
    <lineage>
        <taxon>Archaea</taxon>
        <taxon>Methanobacteriati</taxon>
        <taxon>Methanobacteriota</taxon>
        <taxon>Methanomada group</taxon>
        <taxon>Methanobacteria</taxon>
        <taxon>Methanobacteriales</taxon>
        <taxon>Methanobacteriaceae</taxon>
        <taxon>Methanobacterium</taxon>
    </lineage>
</organism>